<evidence type="ECO:0000313" key="3">
    <source>
        <dbReference type="Proteomes" id="UP000053424"/>
    </source>
</evidence>
<sequence>MKFNAAALVVLATAFFSQALAADAYGHYCAGSRNMGCHKDGVCCGPLDAHGFGICVSKTTTCSDPINVP</sequence>
<dbReference type="HOGENOM" id="CLU_2776210_0_0_1"/>
<name>A0A0C3BVD9_HEBCY</name>
<evidence type="ECO:0000256" key="1">
    <source>
        <dbReference type="SAM" id="SignalP"/>
    </source>
</evidence>
<dbReference type="AlphaFoldDB" id="A0A0C3BVD9"/>
<protein>
    <submittedName>
        <fullName evidence="2">Uncharacterized protein</fullName>
    </submittedName>
</protein>
<dbReference type="EMBL" id="KN831810">
    <property type="protein sequence ID" value="KIM36034.1"/>
    <property type="molecule type" value="Genomic_DNA"/>
</dbReference>
<feature type="chain" id="PRO_5002175823" evidence="1">
    <location>
        <begin position="22"/>
        <end position="69"/>
    </location>
</feature>
<gene>
    <name evidence="2" type="ORF">M413DRAFT_32064</name>
</gene>
<dbReference type="Proteomes" id="UP000053424">
    <property type="component" value="Unassembled WGS sequence"/>
</dbReference>
<proteinExistence type="predicted"/>
<evidence type="ECO:0000313" key="2">
    <source>
        <dbReference type="EMBL" id="KIM36034.1"/>
    </source>
</evidence>
<keyword evidence="1" id="KW-0732">Signal</keyword>
<accession>A0A0C3BVD9</accession>
<keyword evidence="3" id="KW-1185">Reference proteome</keyword>
<organism evidence="2 3">
    <name type="scientific">Hebeloma cylindrosporum</name>
    <dbReference type="NCBI Taxonomy" id="76867"/>
    <lineage>
        <taxon>Eukaryota</taxon>
        <taxon>Fungi</taxon>
        <taxon>Dikarya</taxon>
        <taxon>Basidiomycota</taxon>
        <taxon>Agaricomycotina</taxon>
        <taxon>Agaricomycetes</taxon>
        <taxon>Agaricomycetidae</taxon>
        <taxon>Agaricales</taxon>
        <taxon>Agaricineae</taxon>
        <taxon>Hymenogastraceae</taxon>
        <taxon>Hebeloma</taxon>
    </lineage>
</organism>
<feature type="signal peptide" evidence="1">
    <location>
        <begin position="1"/>
        <end position="21"/>
    </location>
</feature>
<reference evidence="2 3" key="1">
    <citation type="submission" date="2014-04" db="EMBL/GenBank/DDBJ databases">
        <authorList>
            <consortium name="DOE Joint Genome Institute"/>
            <person name="Kuo A."/>
            <person name="Gay G."/>
            <person name="Dore J."/>
            <person name="Kohler A."/>
            <person name="Nagy L.G."/>
            <person name="Floudas D."/>
            <person name="Copeland A."/>
            <person name="Barry K.W."/>
            <person name="Cichocki N."/>
            <person name="Veneault-Fourrey C."/>
            <person name="LaButti K."/>
            <person name="Lindquist E.A."/>
            <person name="Lipzen A."/>
            <person name="Lundell T."/>
            <person name="Morin E."/>
            <person name="Murat C."/>
            <person name="Sun H."/>
            <person name="Tunlid A."/>
            <person name="Henrissat B."/>
            <person name="Grigoriev I.V."/>
            <person name="Hibbett D.S."/>
            <person name="Martin F."/>
            <person name="Nordberg H.P."/>
            <person name="Cantor M.N."/>
            <person name="Hua S.X."/>
        </authorList>
    </citation>
    <scope>NUCLEOTIDE SEQUENCE [LARGE SCALE GENOMIC DNA]</scope>
    <source>
        <strain evidence="3">h7</strain>
    </source>
</reference>
<reference evidence="3" key="2">
    <citation type="submission" date="2015-01" db="EMBL/GenBank/DDBJ databases">
        <title>Evolutionary Origins and Diversification of the Mycorrhizal Mutualists.</title>
        <authorList>
            <consortium name="DOE Joint Genome Institute"/>
            <consortium name="Mycorrhizal Genomics Consortium"/>
            <person name="Kohler A."/>
            <person name="Kuo A."/>
            <person name="Nagy L.G."/>
            <person name="Floudas D."/>
            <person name="Copeland A."/>
            <person name="Barry K.W."/>
            <person name="Cichocki N."/>
            <person name="Veneault-Fourrey C."/>
            <person name="LaButti K."/>
            <person name="Lindquist E.A."/>
            <person name="Lipzen A."/>
            <person name="Lundell T."/>
            <person name="Morin E."/>
            <person name="Murat C."/>
            <person name="Riley R."/>
            <person name="Ohm R."/>
            <person name="Sun H."/>
            <person name="Tunlid A."/>
            <person name="Henrissat B."/>
            <person name="Grigoriev I.V."/>
            <person name="Hibbett D.S."/>
            <person name="Martin F."/>
        </authorList>
    </citation>
    <scope>NUCLEOTIDE SEQUENCE [LARGE SCALE GENOMIC DNA]</scope>
    <source>
        <strain evidence="3">h7</strain>
    </source>
</reference>